<protein>
    <recommendedName>
        <fullName evidence="5">2-dehydro-3-deoxy-phosphogluconate aldolase</fullName>
        <ecNumber evidence="5">4.1.2.14</ecNumber>
    </recommendedName>
</protein>
<dbReference type="Proteomes" id="UP000614811">
    <property type="component" value="Unassembled WGS sequence"/>
</dbReference>
<dbReference type="AlphaFoldDB" id="A0A918VL26"/>
<comment type="pathway">
    <text evidence="2">Carbohydrate acid metabolism; 2-dehydro-3-deoxy-D-gluconate degradation; D-glyceraldehyde 3-phosphate and pyruvate from 2-dehydro-3-deoxy-D-gluconate: step 2/2.</text>
</comment>
<comment type="similarity">
    <text evidence="3">Belongs to the KHG/KDPG aldolase family.</text>
</comment>
<organism evidence="8 9">
    <name type="scientific">Arenicella chitinivorans</name>
    <dbReference type="NCBI Taxonomy" id="1329800"/>
    <lineage>
        <taxon>Bacteria</taxon>
        <taxon>Pseudomonadati</taxon>
        <taxon>Pseudomonadota</taxon>
        <taxon>Gammaproteobacteria</taxon>
        <taxon>Arenicellales</taxon>
        <taxon>Arenicellaceae</taxon>
        <taxon>Arenicella</taxon>
    </lineage>
</organism>
<evidence type="ECO:0000256" key="7">
    <source>
        <dbReference type="ARBA" id="ARBA00023277"/>
    </source>
</evidence>
<gene>
    <name evidence="8" type="primary">eda</name>
    <name evidence="8" type="ORF">GCM10008090_13300</name>
</gene>
<evidence type="ECO:0000256" key="6">
    <source>
        <dbReference type="ARBA" id="ARBA00023239"/>
    </source>
</evidence>
<keyword evidence="6" id="KW-0456">Lyase</keyword>
<accession>A0A918VL26</accession>
<dbReference type="Pfam" id="PF01081">
    <property type="entry name" value="Aldolase"/>
    <property type="match status" value="1"/>
</dbReference>
<comment type="caution">
    <text evidence="8">The sequence shown here is derived from an EMBL/GenBank/DDBJ whole genome shotgun (WGS) entry which is preliminary data.</text>
</comment>
<dbReference type="NCBIfam" id="NF004325">
    <property type="entry name" value="PRK05718.1"/>
    <property type="match status" value="1"/>
</dbReference>
<evidence type="ECO:0000256" key="1">
    <source>
        <dbReference type="ARBA" id="ARBA00000654"/>
    </source>
</evidence>
<reference evidence="8" key="1">
    <citation type="journal article" date="2014" name="Int. J. Syst. Evol. Microbiol.">
        <title>Complete genome sequence of Corynebacterium casei LMG S-19264T (=DSM 44701T), isolated from a smear-ripened cheese.</title>
        <authorList>
            <consortium name="US DOE Joint Genome Institute (JGI-PGF)"/>
            <person name="Walter F."/>
            <person name="Albersmeier A."/>
            <person name="Kalinowski J."/>
            <person name="Ruckert C."/>
        </authorList>
    </citation>
    <scope>NUCLEOTIDE SEQUENCE</scope>
    <source>
        <strain evidence="8">KCTC 12711</strain>
    </source>
</reference>
<dbReference type="InterPro" id="IPR013785">
    <property type="entry name" value="Aldolase_TIM"/>
</dbReference>
<evidence type="ECO:0000256" key="4">
    <source>
        <dbReference type="ARBA" id="ARBA00011233"/>
    </source>
</evidence>
<name>A0A918VL26_9GAMM</name>
<dbReference type="GO" id="GO:0008675">
    <property type="term" value="F:2-dehydro-3-deoxy-phosphogluconate aldolase activity"/>
    <property type="evidence" value="ECO:0007669"/>
    <property type="project" value="UniProtKB-EC"/>
</dbReference>
<dbReference type="EMBL" id="BMXA01000002">
    <property type="protein sequence ID" value="GHA05079.1"/>
    <property type="molecule type" value="Genomic_DNA"/>
</dbReference>
<dbReference type="InterPro" id="IPR000887">
    <property type="entry name" value="Aldlse_KDPG_KHG"/>
</dbReference>
<dbReference type="RefSeq" id="WP_189399254.1">
    <property type="nucleotide sequence ID" value="NZ_BMXA01000002.1"/>
</dbReference>
<dbReference type="PANTHER" id="PTHR30246:SF1">
    <property type="entry name" value="2-DEHYDRO-3-DEOXY-6-PHOSPHOGALACTONATE ALDOLASE-RELATED"/>
    <property type="match status" value="1"/>
</dbReference>
<keyword evidence="9" id="KW-1185">Reference proteome</keyword>
<dbReference type="PANTHER" id="PTHR30246">
    <property type="entry name" value="2-KETO-3-DEOXY-6-PHOSPHOGLUCONATE ALDOLASE"/>
    <property type="match status" value="1"/>
</dbReference>
<evidence type="ECO:0000313" key="9">
    <source>
        <dbReference type="Proteomes" id="UP000614811"/>
    </source>
</evidence>
<dbReference type="PROSITE" id="PS00159">
    <property type="entry name" value="ALDOLASE_KDPG_KHG_1"/>
    <property type="match status" value="1"/>
</dbReference>
<comment type="subunit">
    <text evidence="4">Homotrimer.</text>
</comment>
<dbReference type="InterPro" id="IPR031337">
    <property type="entry name" value="KDPG/KHG_AS_1"/>
</dbReference>
<dbReference type="Gene3D" id="3.20.20.70">
    <property type="entry name" value="Aldolase class I"/>
    <property type="match status" value="1"/>
</dbReference>
<evidence type="ECO:0000313" key="8">
    <source>
        <dbReference type="EMBL" id="GHA05079.1"/>
    </source>
</evidence>
<evidence type="ECO:0000256" key="5">
    <source>
        <dbReference type="ARBA" id="ARBA00013063"/>
    </source>
</evidence>
<evidence type="ECO:0000256" key="2">
    <source>
        <dbReference type="ARBA" id="ARBA00004736"/>
    </source>
</evidence>
<keyword evidence="7" id="KW-0119">Carbohydrate metabolism</keyword>
<dbReference type="SUPFAM" id="SSF51569">
    <property type="entry name" value="Aldolase"/>
    <property type="match status" value="1"/>
</dbReference>
<sequence>MKASAAILESTEGETIVNNLPVVSKLLGNQQVVPVVVIEDEAQAHGLAGALLAGGVSVIEITLRNEYGIKAIELIKQSYPEMMVLAGTVNSAAQMAAVVKAGVDGVISPGLTRKLVEAAQELGVPYLPGVASASEVLLAIEYGLTECKLFPATVVGGIGALKAFNGPFPKIRFCPTGGVSESNYREFLALPNVMCVGGSWLAPTDLVRKGDWAAITELCKAVTA</sequence>
<proteinExistence type="inferred from homology"/>
<comment type="catalytic activity">
    <reaction evidence="1">
        <text>2-dehydro-3-deoxy-6-phospho-D-gluconate = D-glyceraldehyde 3-phosphate + pyruvate</text>
        <dbReference type="Rhea" id="RHEA:17089"/>
        <dbReference type="ChEBI" id="CHEBI:15361"/>
        <dbReference type="ChEBI" id="CHEBI:57569"/>
        <dbReference type="ChEBI" id="CHEBI:59776"/>
        <dbReference type="EC" id="4.1.2.14"/>
    </reaction>
</comment>
<dbReference type="CDD" id="cd00452">
    <property type="entry name" value="KDPG_aldolase"/>
    <property type="match status" value="1"/>
</dbReference>
<evidence type="ECO:0000256" key="3">
    <source>
        <dbReference type="ARBA" id="ARBA00006906"/>
    </source>
</evidence>
<reference evidence="8" key="2">
    <citation type="submission" date="2020-09" db="EMBL/GenBank/DDBJ databases">
        <authorList>
            <person name="Sun Q."/>
            <person name="Kim S."/>
        </authorList>
    </citation>
    <scope>NUCLEOTIDE SEQUENCE</scope>
    <source>
        <strain evidence="8">KCTC 12711</strain>
    </source>
</reference>
<dbReference type="EC" id="4.1.2.14" evidence="5"/>
<dbReference type="NCBIfam" id="TIGR01182">
    <property type="entry name" value="eda"/>
    <property type="match status" value="1"/>
</dbReference>